<evidence type="ECO:0000313" key="6">
    <source>
        <dbReference type="EMBL" id="RGP35293.1"/>
    </source>
</evidence>
<protein>
    <submittedName>
        <fullName evidence="6">ABC transporter ATP-binding protein</fullName>
    </submittedName>
</protein>
<keyword evidence="3" id="KW-0547">Nucleotide-binding</keyword>
<dbReference type="GO" id="GO:0016887">
    <property type="term" value="F:ATP hydrolysis activity"/>
    <property type="evidence" value="ECO:0007669"/>
    <property type="project" value="InterPro"/>
</dbReference>
<dbReference type="SUPFAM" id="SSF50331">
    <property type="entry name" value="MOP-like"/>
    <property type="match status" value="1"/>
</dbReference>
<dbReference type="InterPro" id="IPR003439">
    <property type="entry name" value="ABC_transporter-like_ATP-bd"/>
</dbReference>
<dbReference type="AlphaFoldDB" id="A0A411YX30"/>
<dbReference type="GO" id="GO:0005524">
    <property type="term" value="F:ATP binding"/>
    <property type="evidence" value="ECO:0007669"/>
    <property type="project" value="UniProtKB-KW"/>
</dbReference>
<dbReference type="SMART" id="SM00382">
    <property type="entry name" value="AAA"/>
    <property type="match status" value="1"/>
</dbReference>
<proteinExistence type="inferred from homology"/>
<accession>A0A411YX30</accession>
<keyword evidence="2" id="KW-0813">Transport</keyword>
<sequence>MTLRPSPLADTAPPHIRIDRLTFDYGGARPAVDALSFDIAKGEFIGLLGPSGCGKSTTLRMFAGLLAPTSGQIMIGGQDIVSRPPWERNLGLVFQSYALFPHMTVEQNVAFGLRLRKVSKEDQRARVAEALRAVRLESYGSRWPSELSGGQQQRVAIARAIVIEPEILLLDEPLSNLDARLRDEMRFEIRDIQTRTGITTLFVTHDQQEALTMCDRIAVMNAGRLEQIGTPTDVYDRAATPFVANFIGRANNLASRLSLVDGQPVLTCDGQTLPQPLPADVPENSATGNSVAAMVRPHAIRLRPPAPDQISGTVIRRVFVGSMIEIEIRLDGGQTLIAELRPNSPDAALAHLDARVTVDWLPSDMRLFAS</sequence>
<dbReference type="InterPro" id="IPR017871">
    <property type="entry name" value="ABC_transporter-like_CS"/>
</dbReference>
<dbReference type="Pfam" id="PF08402">
    <property type="entry name" value="TOBE_2"/>
    <property type="match status" value="1"/>
</dbReference>
<dbReference type="PANTHER" id="PTHR42781:SF4">
    <property type="entry name" value="SPERMIDINE_PUTRESCINE IMPORT ATP-BINDING PROTEIN POTA"/>
    <property type="match status" value="1"/>
</dbReference>
<evidence type="ECO:0000256" key="1">
    <source>
        <dbReference type="ARBA" id="ARBA00005417"/>
    </source>
</evidence>
<dbReference type="InterPro" id="IPR050093">
    <property type="entry name" value="ABC_SmlMolc_Importer"/>
</dbReference>
<dbReference type="GO" id="GO:0043190">
    <property type="term" value="C:ATP-binding cassette (ABC) transporter complex"/>
    <property type="evidence" value="ECO:0007669"/>
    <property type="project" value="InterPro"/>
</dbReference>
<organism evidence="6 7">
    <name type="scientific">Pseudotabrizicola alkalilacus</name>
    <dbReference type="NCBI Taxonomy" id="2305252"/>
    <lineage>
        <taxon>Bacteria</taxon>
        <taxon>Pseudomonadati</taxon>
        <taxon>Pseudomonadota</taxon>
        <taxon>Alphaproteobacteria</taxon>
        <taxon>Rhodobacterales</taxon>
        <taxon>Paracoccaceae</taxon>
        <taxon>Pseudotabrizicola</taxon>
    </lineage>
</organism>
<evidence type="ECO:0000256" key="2">
    <source>
        <dbReference type="ARBA" id="ARBA00022448"/>
    </source>
</evidence>
<dbReference type="GO" id="GO:0140359">
    <property type="term" value="F:ABC-type transporter activity"/>
    <property type="evidence" value="ECO:0007669"/>
    <property type="project" value="UniProtKB-ARBA"/>
</dbReference>
<evidence type="ECO:0000313" key="7">
    <source>
        <dbReference type="Proteomes" id="UP000284547"/>
    </source>
</evidence>
<name>A0A411YX30_9RHOB</name>
<dbReference type="FunFam" id="3.40.50.300:FF:000042">
    <property type="entry name" value="Maltose/maltodextrin ABC transporter, ATP-binding protein"/>
    <property type="match status" value="1"/>
</dbReference>
<gene>
    <name evidence="6" type="ORF">D1012_20995</name>
</gene>
<dbReference type="Gene3D" id="3.40.50.300">
    <property type="entry name" value="P-loop containing nucleotide triphosphate hydrolases"/>
    <property type="match status" value="1"/>
</dbReference>
<dbReference type="EMBL" id="QWEY01000018">
    <property type="protein sequence ID" value="RGP35293.1"/>
    <property type="molecule type" value="Genomic_DNA"/>
</dbReference>
<dbReference type="SUPFAM" id="SSF52540">
    <property type="entry name" value="P-loop containing nucleoside triphosphate hydrolases"/>
    <property type="match status" value="1"/>
</dbReference>
<keyword evidence="7" id="KW-1185">Reference proteome</keyword>
<dbReference type="InterPro" id="IPR027417">
    <property type="entry name" value="P-loop_NTPase"/>
</dbReference>
<dbReference type="PROSITE" id="PS50893">
    <property type="entry name" value="ABC_TRANSPORTER_2"/>
    <property type="match status" value="1"/>
</dbReference>
<dbReference type="InterPro" id="IPR013611">
    <property type="entry name" value="Transp-assoc_OB_typ2"/>
</dbReference>
<dbReference type="OrthoDB" id="9802264at2"/>
<dbReference type="Gene3D" id="2.40.50.100">
    <property type="match status" value="1"/>
</dbReference>
<comment type="caution">
    <text evidence="6">The sequence shown here is derived from an EMBL/GenBank/DDBJ whole genome shotgun (WGS) entry which is preliminary data.</text>
</comment>
<dbReference type="Pfam" id="PF00005">
    <property type="entry name" value="ABC_tran"/>
    <property type="match status" value="1"/>
</dbReference>
<dbReference type="InterPro" id="IPR003593">
    <property type="entry name" value="AAA+_ATPase"/>
</dbReference>
<dbReference type="PANTHER" id="PTHR42781">
    <property type="entry name" value="SPERMIDINE/PUTRESCINE IMPORT ATP-BINDING PROTEIN POTA"/>
    <property type="match status" value="1"/>
</dbReference>
<comment type="similarity">
    <text evidence="1">Belongs to the ABC transporter superfamily.</text>
</comment>
<dbReference type="RefSeq" id="WP_118156075.1">
    <property type="nucleotide sequence ID" value="NZ_QWEY01000018.1"/>
</dbReference>
<evidence type="ECO:0000256" key="4">
    <source>
        <dbReference type="ARBA" id="ARBA00022840"/>
    </source>
</evidence>
<feature type="domain" description="ABC transporter" evidence="5">
    <location>
        <begin position="16"/>
        <end position="247"/>
    </location>
</feature>
<evidence type="ECO:0000259" key="5">
    <source>
        <dbReference type="PROSITE" id="PS50893"/>
    </source>
</evidence>
<dbReference type="PROSITE" id="PS00211">
    <property type="entry name" value="ABC_TRANSPORTER_1"/>
    <property type="match status" value="1"/>
</dbReference>
<keyword evidence="4 6" id="KW-0067">ATP-binding</keyword>
<dbReference type="InterPro" id="IPR008995">
    <property type="entry name" value="Mo/tungstate-bd_C_term_dom"/>
</dbReference>
<dbReference type="Proteomes" id="UP000284547">
    <property type="component" value="Unassembled WGS sequence"/>
</dbReference>
<reference evidence="6 7" key="1">
    <citation type="submission" date="2018-08" db="EMBL/GenBank/DDBJ databases">
        <title>Flavobacterium tibetense sp. nov., isolated from a wetland YonghuCo on Tibetan Plateau.</title>
        <authorList>
            <person name="Phurbu D."/>
            <person name="Lu H."/>
            <person name="Xing P."/>
        </authorList>
    </citation>
    <scope>NUCLEOTIDE SEQUENCE [LARGE SCALE GENOMIC DNA]</scope>
    <source>
        <strain evidence="6 7">DJC</strain>
    </source>
</reference>
<evidence type="ECO:0000256" key="3">
    <source>
        <dbReference type="ARBA" id="ARBA00022741"/>
    </source>
</evidence>